<dbReference type="EMBL" id="JBEPNW010000002">
    <property type="protein sequence ID" value="MET3868304.1"/>
    <property type="molecule type" value="Genomic_DNA"/>
</dbReference>
<dbReference type="GO" id="GO:0008168">
    <property type="term" value="F:methyltransferase activity"/>
    <property type="evidence" value="ECO:0007669"/>
    <property type="project" value="UniProtKB-KW"/>
</dbReference>
<gene>
    <name evidence="2" type="ORF">ABIC20_005613</name>
</gene>
<dbReference type="InterPro" id="IPR029063">
    <property type="entry name" value="SAM-dependent_MTases_sf"/>
</dbReference>
<protein>
    <submittedName>
        <fullName evidence="2">N6-adenosine-specific RNA methylase IME4</fullName>
    </submittedName>
</protein>
<dbReference type="PROSITE" id="PS51143">
    <property type="entry name" value="MT_A70"/>
    <property type="match status" value="1"/>
</dbReference>
<keyword evidence="2" id="KW-0808">Transferase</keyword>
<accession>A0ABV2NP47</accession>
<dbReference type="GO" id="GO:0032259">
    <property type="term" value="P:methylation"/>
    <property type="evidence" value="ECO:0007669"/>
    <property type="project" value="UniProtKB-KW"/>
</dbReference>
<comment type="caution">
    <text evidence="2">The sequence shown here is derived from an EMBL/GenBank/DDBJ whole genome shotgun (WGS) entry which is preliminary data.</text>
</comment>
<dbReference type="SUPFAM" id="SSF53335">
    <property type="entry name" value="S-adenosyl-L-methionine-dependent methyltransferases"/>
    <property type="match status" value="1"/>
</dbReference>
<dbReference type="Pfam" id="PF05063">
    <property type="entry name" value="MT-A70"/>
    <property type="match status" value="1"/>
</dbReference>
<evidence type="ECO:0000313" key="2">
    <source>
        <dbReference type="EMBL" id="MET3868304.1"/>
    </source>
</evidence>
<evidence type="ECO:0000313" key="3">
    <source>
        <dbReference type="Proteomes" id="UP001549119"/>
    </source>
</evidence>
<proteinExistence type="inferred from homology"/>
<keyword evidence="2" id="KW-0489">Methyltransferase</keyword>
<sequence>MSEVATAARPILAVERDDARARELGGTLVKIRQGSRATGATAARWGKSHQWLDWLLKVSDAAVADPIRLGAALNFLDAGGAPNVAWSCISSARDSEATITLPALKRQGRQLLTDAWKGRWSLVDINLAARALLEARLGHAPVIGGTFDAAQRRALADLGKLWDESADFLLRTFEVCEAAAVDPDRFGFLVPVMCKADNPTAAWNRMRAVGDEQRCLELIPYDGSVQTAVLDPPWKEVNVSAAAGHAYAKMSLDEIRALPLQRWTWEDSHLYLWFINGVWGDIPSIVQEWGFEVKTVHTWVKEVSDLSRNDPKFSLGHEMRNTTEHFVFARRGSKLRMPRRSATYSTATHHRWPLGANSEKPDAFYDLVRQCSYGPFGEAFQRKPREDFINLYRQAEPPRLEAAE</sequence>
<comment type="similarity">
    <text evidence="1">Belongs to the MT-A70-like family.</text>
</comment>
<evidence type="ECO:0000256" key="1">
    <source>
        <dbReference type="PROSITE-ProRule" id="PRU00489"/>
    </source>
</evidence>
<dbReference type="Proteomes" id="UP001549119">
    <property type="component" value="Unassembled WGS sequence"/>
</dbReference>
<keyword evidence="3" id="KW-1185">Reference proteome</keyword>
<reference evidence="2 3" key="1">
    <citation type="submission" date="2024-06" db="EMBL/GenBank/DDBJ databases">
        <title>Genomics of switchgrass bacterial isolates.</title>
        <authorList>
            <person name="Shade A."/>
        </authorList>
    </citation>
    <scope>NUCLEOTIDE SEQUENCE [LARGE SCALE GENOMIC DNA]</scope>
    <source>
        <strain evidence="2 3">PvP084</strain>
    </source>
</reference>
<organism evidence="2 3">
    <name type="scientific">Methylobacterium radiotolerans</name>
    <dbReference type="NCBI Taxonomy" id="31998"/>
    <lineage>
        <taxon>Bacteria</taxon>
        <taxon>Pseudomonadati</taxon>
        <taxon>Pseudomonadota</taxon>
        <taxon>Alphaproteobacteria</taxon>
        <taxon>Hyphomicrobiales</taxon>
        <taxon>Methylobacteriaceae</taxon>
        <taxon>Methylobacterium</taxon>
    </lineage>
</organism>
<dbReference type="InterPro" id="IPR007757">
    <property type="entry name" value="MT-A70-like"/>
</dbReference>
<name>A0ABV2NP47_9HYPH</name>